<feature type="compositionally biased region" description="Acidic residues" evidence="1">
    <location>
        <begin position="633"/>
        <end position="650"/>
    </location>
</feature>
<feature type="region of interest" description="Disordered" evidence="1">
    <location>
        <begin position="684"/>
        <end position="824"/>
    </location>
</feature>
<feature type="compositionally biased region" description="Basic residues" evidence="1">
    <location>
        <begin position="310"/>
        <end position="319"/>
    </location>
</feature>
<evidence type="ECO:0000313" key="3">
    <source>
        <dbReference type="Proteomes" id="UP000811619"/>
    </source>
</evidence>
<feature type="compositionally biased region" description="Polar residues" evidence="1">
    <location>
        <begin position="136"/>
        <end position="146"/>
    </location>
</feature>
<comment type="caution">
    <text evidence="2">The sequence shown here is derived from an EMBL/GenBank/DDBJ whole genome shotgun (WGS) entry which is preliminary data.</text>
</comment>
<feature type="compositionally biased region" description="Polar residues" evidence="1">
    <location>
        <begin position="570"/>
        <end position="587"/>
    </location>
</feature>
<name>A0A8K0J3M7_9HYPO</name>
<feature type="compositionally biased region" description="Basic and acidic residues" evidence="1">
    <location>
        <begin position="1359"/>
        <end position="1369"/>
    </location>
</feature>
<feature type="compositionally biased region" description="Basic and acidic residues" evidence="1">
    <location>
        <begin position="230"/>
        <end position="243"/>
    </location>
</feature>
<feature type="compositionally biased region" description="Basic and acidic residues" evidence="1">
    <location>
        <begin position="714"/>
        <end position="724"/>
    </location>
</feature>
<protein>
    <submittedName>
        <fullName evidence="2">Uncharacterized protein</fullName>
    </submittedName>
</protein>
<feature type="compositionally biased region" description="Acidic residues" evidence="1">
    <location>
        <begin position="748"/>
        <end position="757"/>
    </location>
</feature>
<gene>
    <name evidence="2" type="ORF">E4U42_005923</name>
</gene>
<feature type="compositionally biased region" description="Polar residues" evidence="1">
    <location>
        <begin position="686"/>
        <end position="702"/>
    </location>
</feature>
<accession>A0A8K0J3M7</accession>
<feature type="compositionally biased region" description="Polar residues" evidence="1">
    <location>
        <begin position="1219"/>
        <end position="1238"/>
    </location>
</feature>
<feature type="compositionally biased region" description="Basic and acidic residues" evidence="1">
    <location>
        <begin position="1069"/>
        <end position="1078"/>
    </location>
</feature>
<feature type="compositionally biased region" description="Low complexity" evidence="1">
    <location>
        <begin position="989"/>
        <end position="1006"/>
    </location>
</feature>
<feature type="compositionally biased region" description="Basic and acidic residues" evidence="1">
    <location>
        <begin position="468"/>
        <end position="477"/>
    </location>
</feature>
<feature type="region of interest" description="Disordered" evidence="1">
    <location>
        <begin position="128"/>
        <end position="158"/>
    </location>
</feature>
<reference evidence="2" key="1">
    <citation type="journal article" date="2020" name="bioRxiv">
        <title>Whole genome comparisons of ergot fungi reveals the divergence and evolution of species within the genus Claviceps are the result of varying mechanisms driving genome evolution and host range expansion.</title>
        <authorList>
            <person name="Wyka S.A."/>
            <person name="Mondo S.J."/>
            <person name="Liu M."/>
            <person name="Dettman J."/>
            <person name="Nalam V."/>
            <person name="Broders K.D."/>
        </authorList>
    </citation>
    <scope>NUCLEOTIDE SEQUENCE</scope>
    <source>
        <strain evidence="2">CCC 489</strain>
    </source>
</reference>
<feature type="compositionally biased region" description="Polar residues" evidence="1">
    <location>
        <begin position="1029"/>
        <end position="1039"/>
    </location>
</feature>
<feature type="compositionally biased region" description="Basic and acidic residues" evidence="1">
    <location>
        <begin position="1306"/>
        <end position="1345"/>
    </location>
</feature>
<feature type="compositionally biased region" description="Low complexity" evidence="1">
    <location>
        <begin position="404"/>
        <end position="415"/>
    </location>
</feature>
<feature type="compositionally biased region" description="Basic and acidic residues" evidence="1">
    <location>
        <begin position="551"/>
        <end position="569"/>
    </location>
</feature>
<feature type="region of interest" description="Disordered" evidence="1">
    <location>
        <begin position="605"/>
        <end position="655"/>
    </location>
</feature>
<organism evidence="2 3">
    <name type="scientific">Claviceps africana</name>
    <dbReference type="NCBI Taxonomy" id="83212"/>
    <lineage>
        <taxon>Eukaryota</taxon>
        <taxon>Fungi</taxon>
        <taxon>Dikarya</taxon>
        <taxon>Ascomycota</taxon>
        <taxon>Pezizomycotina</taxon>
        <taxon>Sordariomycetes</taxon>
        <taxon>Hypocreomycetidae</taxon>
        <taxon>Hypocreales</taxon>
        <taxon>Clavicipitaceae</taxon>
        <taxon>Claviceps</taxon>
    </lineage>
</organism>
<feature type="compositionally biased region" description="Polar residues" evidence="1">
    <location>
        <begin position="253"/>
        <end position="269"/>
    </location>
</feature>
<feature type="compositionally biased region" description="Basic and acidic residues" evidence="1">
    <location>
        <begin position="787"/>
        <end position="812"/>
    </location>
</feature>
<feature type="region of interest" description="Disordered" evidence="1">
    <location>
        <begin position="38"/>
        <end position="109"/>
    </location>
</feature>
<evidence type="ECO:0000256" key="1">
    <source>
        <dbReference type="SAM" id="MobiDB-lite"/>
    </source>
</evidence>
<proteinExistence type="predicted"/>
<feature type="compositionally biased region" description="Low complexity" evidence="1">
    <location>
        <begin position="738"/>
        <end position="747"/>
    </location>
</feature>
<feature type="region of interest" description="Disordered" evidence="1">
    <location>
        <begin position="203"/>
        <end position="587"/>
    </location>
</feature>
<sequence length="1445" mass="154445">MSPLGETADPDAATAAAAVFMSRRDSCSSLSSAAAAAALRARPMTPTNVAEVQSKRVRRRSSSVNSLTHGVRGRRELTRTPSVGSMMERTFRSPSPARSPAPREHVPPVPVMPSVDQILANHPTNRQIKGSKKAALQTQPFRTASQKAKDGGAQPSWFGAATARDAKPRAADAAFIPPTYVSEPRPGSVSPSINFSYPRAGALSLSSSSVDEHTLVYDPNSRRMVPRIELVSRSEVPRDGSEKPRKKKKSTSLDRTGSHLSKGTVSGRTMTPVFDEGAATAQDGSLPLEPDSAIGPEPPFVPSLAANSVSKKKKKKNKQKMQQASLPPQPGAVFAGQQTMDTEPTFERRPALPAKKPSVVKEEPQLEESEAAATVPVVAVGNSGAVRPNTRNPENIVEKRVRQSRASSASPARSAHFGSSPNDHLIVKHEPPARSVSPRKSALKLAASARNVSPSDDSSEASGSRALGSHDNEEAALARKKSVRVSWDDTSTVVVGESAQPQRTASPMIPSPQTKKPWHSVVSKFGRKESVPLADDETMSPRPALPQFGSVREKKVREPEERVLVRPSDRTYTAAENGSPSAAVGQSTGAITGATVSQDVASRNAANISKYREPLAVSPPVGNKEDQSAGTESSDDDFDSDASTEPEDNTESAVVSLSNQIITAAGAILPKTVATPSVAHEVIPTISVSQPSPRTTGPSDASSPGFFANSEVSSTDKADGDNKSDQPGISAPVHTEEVVAVGVGMVETAEEEKEETEAAQFSEAPEEIDGDGFLSLDAVVDSPTTNEDLRRNAEGEEPETTKTKTVSLHESRQPVMGTAAEVTDMSVPDDWENAKAYWKSLSIEKRRQLEIEALSEAGDEASTVKSIEPDSEPLVTAPALINERSYPTQRGTRWSAKEDNSDEKDEKDDKNLDAALLSKRAPVVATQAKTTADAPKSKNRISMRQSMRADPPAPAASDTGPERPGGMRKSMRNGQATGKSTSRQRNAETPASRPASAIIPSATPRIAMRESLRTGRSNGDTLSPSSSSGQPASNHQQPPTKRLSKSHRHTISSDDLTSSASIRPTLRRRGSDDSESSFKRKRSSSLSNDPRHARTSMRSSLREPSSPLDPTKRFSLRSLSPASFKRHSYASMPSMTSSPIGGGSGLMRQSLRDGATSSSSRLKRGSVKKSPGLGLGRRSKSTASRFADSSDEEDGGPSLFRSRFADSSDDEEPAPLPMSSVSPRSLGNGNRLTPNTLSRRVASPEPSGGDDVLVQPKRGGALTKERPALQRNRSSRGTIEPLSPADTSRPTSRRGSFMSILRRKKGTSDKVSKEVGESAERRDTALERSPEELARLRSDSTHEDGPSWPLPEADGADAENGRPREREPSRPSTSGGIAITPKKSFFLRRRAASQGLVGLDRARVDVNEAVPPIPAELAQTGLEQQPQQVKKKKFGALRKMFGIHD</sequence>
<feature type="compositionally biased region" description="Low complexity" evidence="1">
    <location>
        <begin position="453"/>
        <end position="464"/>
    </location>
</feature>
<feature type="compositionally biased region" description="Polar residues" evidence="1">
    <location>
        <begin position="972"/>
        <end position="984"/>
    </location>
</feature>
<feature type="compositionally biased region" description="Polar residues" evidence="1">
    <location>
        <begin position="1053"/>
        <end position="1062"/>
    </location>
</feature>
<dbReference type="EMBL" id="SRPY01000571">
    <property type="protein sequence ID" value="KAG5921254.1"/>
    <property type="molecule type" value="Genomic_DNA"/>
</dbReference>
<evidence type="ECO:0000313" key="2">
    <source>
        <dbReference type="EMBL" id="KAG5921254.1"/>
    </source>
</evidence>
<feature type="region of interest" description="Disordered" evidence="1">
    <location>
        <begin position="855"/>
        <end position="1381"/>
    </location>
</feature>
<feature type="compositionally biased region" description="Polar residues" evidence="1">
    <location>
        <begin position="488"/>
        <end position="505"/>
    </location>
</feature>
<dbReference type="OrthoDB" id="5423926at2759"/>
<dbReference type="Proteomes" id="UP000811619">
    <property type="component" value="Unassembled WGS sequence"/>
</dbReference>
<feature type="compositionally biased region" description="Polar residues" evidence="1">
    <location>
        <begin position="1285"/>
        <end position="1294"/>
    </location>
</feature>
<keyword evidence="3" id="KW-1185">Reference proteome</keyword>